<evidence type="ECO:0000256" key="1">
    <source>
        <dbReference type="SAM" id="MobiDB-lite"/>
    </source>
</evidence>
<feature type="region of interest" description="Disordered" evidence="1">
    <location>
        <begin position="1"/>
        <end position="42"/>
    </location>
</feature>
<organism evidence="2 3">
    <name type="scientific">Pleurodeles waltl</name>
    <name type="common">Iberian ribbed newt</name>
    <dbReference type="NCBI Taxonomy" id="8319"/>
    <lineage>
        <taxon>Eukaryota</taxon>
        <taxon>Metazoa</taxon>
        <taxon>Chordata</taxon>
        <taxon>Craniata</taxon>
        <taxon>Vertebrata</taxon>
        <taxon>Euteleostomi</taxon>
        <taxon>Amphibia</taxon>
        <taxon>Batrachia</taxon>
        <taxon>Caudata</taxon>
        <taxon>Salamandroidea</taxon>
        <taxon>Salamandridae</taxon>
        <taxon>Pleurodelinae</taxon>
        <taxon>Pleurodeles</taxon>
    </lineage>
</organism>
<proteinExistence type="predicted"/>
<name>A0AAV7RT39_PLEWA</name>
<keyword evidence="3" id="KW-1185">Reference proteome</keyword>
<dbReference type="AlphaFoldDB" id="A0AAV7RT39"/>
<accession>A0AAV7RT39</accession>
<dbReference type="Proteomes" id="UP001066276">
    <property type="component" value="Chromosome 5"/>
</dbReference>
<comment type="caution">
    <text evidence="2">The sequence shown here is derived from an EMBL/GenBank/DDBJ whole genome shotgun (WGS) entry which is preliminary data.</text>
</comment>
<dbReference type="EMBL" id="JANPWB010000009">
    <property type="protein sequence ID" value="KAJ1154055.1"/>
    <property type="molecule type" value="Genomic_DNA"/>
</dbReference>
<reference evidence="2" key="1">
    <citation type="journal article" date="2022" name="bioRxiv">
        <title>Sequencing and chromosome-scale assembly of the giantPleurodeles waltlgenome.</title>
        <authorList>
            <person name="Brown T."/>
            <person name="Elewa A."/>
            <person name="Iarovenko S."/>
            <person name="Subramanian E."/>
            <person name="Araus A.J."/>
            <person name="Petzold A."/>
            <person name="Susuki M."/>
            <person name="Suzuki K.-i.T."/>
            <person name="Hayashi T."/>
            <person name="Toyoda A."/>
            <person name="Oliveira C."/>
            <person name="Osipova E."/>
            <person name="Leigh N.D."/>
            <person name="Simon A."/>
            <person name="Yun M.H."/>
        </authorList>
    </citation>
    <scope>NUCLEOTIDE SEQUENCE</scope>
    <source>
        <strain evidence="2">20211129_DDA</strain>
        <tissue evidence="2">Liver</tissue>
    </source>
</reference>
<evidence type="ECO:0000313" key="3">
    <source>
        <dbReference type="Proteomes" id="UP001066276"/>
    </source>
</evidence>
<sequence length="84" mass="8526">MVGGKGAPSKQRVKSASRLGAGGPGDSNQEPGAGELVRSGKGFGGPLGAHAGDIYWLANWAAGSTGLVHSGVKRLLYPLRLTRN</sequence>
<gene>
    <name evidence="2" type="ORF">NDU88_006812</name>
</gene>
<evidence type="ECO:0000313" key="2">
    <source>
        <dbReference type="EMBL" id="KAJ1154055.1"/>
    </source>
</evidence>
<protein>
    <submittedName>
        <fullName evidence="2">Uncharacterized protein</fullName>
    </submittedName>
</protein>